<protein>
    <recommendedName>
        <fullName evidence="4">O-antigen polymerase</fullName>
    </recommendedName>
</protein>
<name>Q2IHJ3_ANADE</name>
<dbReference type="HOGENOM" id="CLU_632864_0_0_7"/>
<keyword evidence="1" id="KW-0472">Membrane</keyword>
<dbReference type="eggNOG" id="ENOG5032QVW">
    <property type="taxonomic scope" value="Bacteria"/>
</dbReference>
<feature type="transmembrane region" description="Helical" evidence="1">
    <location>
        <begin position="380"/>
        <end position="396"/>
    </location>
</feature>
<dbReference type="AlphaFoldDB" id="Q2IHJ3"/>
<organism evidence="2 3">
    <name type="scientific">Anaeromyxobacter dehalogenans (strain 2CP-C)</name>
    <dbReference type="NCBI Taxonomy" id="290397"/>
    <lineage>
        <taxon>Bacteria</taxon>
        <taxon>Pseudomonadati</taxon>
        <taxon>Myxococcota</taxon>
        <taxon>Myxococcia</taxon>
        <taxon>Myxococcales</taxon>
        <taxon>Cystobacterineae</taxon>
        <taxon>Anaeromyxobacteraceae</taxon>
        <taxon>Anaeromyxobacter</taxon>
    </lineage>
</organism>
<evidence type="ECO:0000313" key="3">
    <source>
        <dbReference type="Proteomes" id="UP000001935"/>
    </source>
</evidence>
<sequence length="437" mass="47324">MTIRLKAGGMRMLGRFLQYVLPPVALVVAARADTFVTAYLAFALVGVLTSLSAHREGRLLILATTGYLLVALLNISTWRGRIEPPTVAMYAAALYALHLPFLLLPRRRRLAIAPLRPKAVVRIALVGHFALALGAVCVVYATRGIIVLHQELRFGLPPALLYLASSTLPIAVVAPFFFPDTKHAWMLASVAMLPALLLGVRGTPVVAAFGFVLGRLYVRPMMPTKTTLTKTKALVLLGLVGLSVIALGFHIRRTANPDLETPERLARLYFDDPDEWWVLPVMPLYLGVRETVGLTNAIISNRITNDVNESPLFFADLFTVLPGEQLDAGQSMGRVFGSTDGGGLTPGLLGGLYIDYGVAALGGFFIIGAMLAALARCASFYCRCVPLYILALTQAIHLFHRGFLKPEYFTSLAIAGFYVLLATRTAGAQRSAPPVPR</sequence>
<dbReference type="OrthoDB" id="7107982at2"/>
<feature type="transmembrane region" description="Helical" evidence="1">
    <location>
        <begin position="20"/>
        <end position="45"/>
    </location>
</feature>
<feature type="transmembrane region" description="Helical" evidence="1">
    <location>
        <begin position="160"/>
        <end position="178"/>
    </location>
</feature>
<dbReference type="RefSeq" id="WP_011423330.1">
    <property type="nucleotide sequence ID" value="NC_007760.1"/>
</dbReference>
<feature type="transmembrane region" description="Helical" evidence="1">
    <location>
        <begin position="184"/>
        <end position="213"/>
    </location>
</feature>
<dbReference type="KEGG" id="ade:Adeh_4284"/>
<proteinExistence type="predicted"/>
<feature type="transmembrane region" description="Helical" evidence="1">
    <location>
        <begin position="87"/>
        <end position="105"/>
    </location>
</feature>
<keyword evidence="1" id="KW-1133">Transmembrane helix</keyword>
<dbReference type="STRING" id="290397.Adeh_4284"/>
<evidence type="ECO:0000256" key="1">
    <source>
        <dbReference type="SAM" id="Phobius"/>
    </source>
</evidence>
<feature type="transmembrane region" description="Helical" evidence="1">
    <location>
        <begin position="408"/>
        <end position="427"/>
    </location>
</feature>
<reference evidence="2" key="1">
    <citation type="submission" date="2006-01" db="EMBL/GenBank/DDBJ databases">
        <title>Complete sequence of Anaeromyxobacter dehalogenans 2CP-C.</title>
        <authorList>
            <consortium name="US DOE Joint Genome Institute"/>
            <person name="Copeland A."/>
            <person name="Lucas S."/>
            <person name="Lapidus A."/>
            <person name="Barry K."/>
            <person name="Detter J.C."/>
            <person name="Glavina T."/>
            <person name="Hammon N."/>
            <person name="Israni S."/>
            <person name="Pitluck S."/>
            <person name="Brettin T."/>
            <person name="Bruce D."/>
            <person name="Han C."/>
            <person name="Tapia R."/>
            <person name="Gilna P."/>
            <person name="Kiss H."/>
            <person name="Schmutz J."/>
            <person name="Larimer F."/>
            <person name="Land M."/>
            <person name="Kyrpides N."/>
            <person name="Anderson I."/>
            <person name="Sanford R.A."/>
            <person name="Ritalahti K.M."/>
            <person name="Thomas H.S."/>
            <person name="Kirby J.R."/>
            <person name="Zhulin I.B."/>
            <person name="Loeffler F.E."/>
            <person name="Richardson P."/>
        </authorList>
    </citation>
    <scope>NUCLEOTIDE SEQUENCE</scope>
    <source>
        <strain evidence="2">2CP-C</strain>
    </source>
</reference>
<keyword evidence="1" id="KW-0812">Transmembrane</keyword>
<dbReference type="Proteomes" id="UP000001935">
    <property type="component" value="Chromosome"/>
</dbReference>
<feature type="transmembrane region" description="Helical" evidence="1">
    <location>
        <begin position="233"/>
        <end position="251"/>
    </location>
</feature>
<dbReference type="EMBL" id="CP000251">
    <property type="protein sequence ID" value="ABC84048.1"/>
    <property type="molecule type" value="Genomic_DNA"/>
</dbReference>
<feature type="transmembrane region" description="Helical" evidence="1">
    <location>
        <begin position="353"/>
        <end position="373"/>
    </location>
</feature>
<evidence type="ECO:0000313" key="2">
    <source>
        <dbReference type="EMBL" id="ABC84048.1"/>
    </source>
</evidence>
<gene>
    <name evidence="2" type="ordered locus">Adeh_4284</name>
</gene>
<feature type="transmembrane region" description="Helical" evidence="1">
    <location>
        <begin position="57"/>
        <end position="75"/>
    </location>
</feature>
<feature type="transmembrane region" description="Helical" evidence="1">
    <location>
        <begin position="125"/>
        <end position="148"/>
    </location>
</feature>
<accession>Q2IHJ3</accession>
<evidence type="ECO:0008006" key="4">
    <source>
        <dbReference type="Google" id="ProtNLM"/>
    </source>
</evidence>